<proteinExistence type="predicted"/>
<gene>
    <name evidence="1" type="ORF">ACOC_LOCUS6022</name>
</gene>
<name>A0A0R3PMC0_ANGCS</name>
<dbReference type="OrthoDB" id="5774418at2759"/>
<protein>
    <submittedName>
        <fullName evidence="3">CPG4 domain-containing protein</fullName>
    </submittedName>
</protein>
<reference evidence="3" key="1">
    <citation type="submission" date="2017-02" db="UniProtKB">
        <authorList>
            <consortium name="WormBaseParasite"/>
        </authorList>
    </citation>
    <scope>IDENTIFICATION</scope>
</reference>
<organism evidence="3">
    <name type="scientific">Angiostrongylus costaricensis</name>
    <name type="common">Nematode worm</name>
    <dbReference type="NCBI Taxonomy" id="334426"/>
    <lineage>
        <taxon>Eukaryota</taxon>
        <taxon>Metazoa</taxon>
        <taxon>Ecdysozoa</taxon>
        <taxon>Nematoda</taxon>
        <taxon>Chromadorea</taxon>
        <taxon>Rhabditida</taxon>
        <taxon>Rhabditina</taxon>
        <taxon>Rhabditomorpha</taxon>
        <taxon>Strongyloidea</taxon>
        <taxon>Metastrongylidae</taxon>
        <taxon>Angiostrongylus</taxon>
    </lineage>
</organism>
<dbReference type="OMA" id="NWKREAG"/>
<accession>A0A0R3PMC0</accession>
<sequence length="217" mass="24229">VAKHGTEVILQSRVAGETIRQCSCEEQSECGKEMRAQAKECAGPCFAEFGAITERPNDLKKCFEEKDNILEGFLLCFEQKMESCVPHKNGPQIPKTDVNALFSISEHRIVNQSLALQSVIAPIKHIMKAAGEFAKCIKNCFLAKNANGFCFDRKNCQPLVAEKKAKASIRHCTRQVNWKKEAGEFCECTVNAGVSDLKQYCGMFQLMSRKASGRRRS</sequence>
<dbReference type="PANTHER" id="PTHR34401">
    <property type="entry name" value="PROTEIN CBG12388-RELATED"/>
    <property type="match status" value="1"/>
</dbReference>
<evidence type="ECO:0000313" key="2">
    <source>
        <dbReference type="Proteomes" id="UP000267027"/>
    </source>
</evidence>
<dbReference type="AlphaFoldDB" id="A0A0R3PMC0"/>
<reference evidence="1 2" key="2">
    <citation type="submission" date="2018-11" db="EMBL/GenBank/DDBJ databases">
        <authorList>
            <consortium name="Pathogen Informatics"/>
        </authorList>
    </citation>
    <scope>NUCLEOTIDE SEQUENCE [LARGE SCALE GENOMIC DNA]</scope>
    <source>
        <strain evidence="1 2">Costa Rica</strain>
    </source>
</reference>
<dbReference type="PANTHER" id="PTHR34401:SF6">
    <property type="entry name" value="DUF19 DOMAIN-CONTAINING PROTEIN"/>
    <property type="match status" value="1"/>
</dbReference>
<dbReference type="EMBL" id="UYYA01003914">
    <property type="protein sequence ID" value="VDM57607.1"/>
    <property type="molecule type" value="Genomic_DNA"/>
</dbReference>
<evidence type="ECO:0000313" key="3">
    <source>
        <dbReference type="WBParaSite" id="ACOC_0000602101-mRNA-1"/>
    </source>
</evidence>
<dbReference type="Proteomes" id="UP000267027">
    <property type="component" value="Unassembled WGS sequence"/>
</dbReference>
<evidence type="ECO:0000313" key="1">
    <source>
        <dbReference type="EMBL" id="VDM57607.1"/>
    </source>
</evidence>
<keyword evidence="2" id="KW-1185">Reference proteome</keyword>
<dbReference type="WBParaSite" id="ACOC_0000602101-mRNA-1">
    <property type="protein sequence ID" value="ACOC_0000602101-mRNA-1"/>
    <property type="gene ID" value="ACOC_0000602101"/>
</dbReference>